<dbReference type="EMBL" id="RYFG02000099">
    <property type="protein sequence ID" value="TRW94330.1"/>
    <property type="molecule type" value="Genomic_DNA"/>
</dbReference>
<accession>A0ABY3CA20</accession>
<evidence type="ECO:0000259" key="2">
    <source>
        <dbReference type="Pfam" id="PF20419"/>
    </source>
</evidence>
<feature type="domain" description="DUF7305" evidence="3">
    <location>
        <begin position="118"/>
        <end position="268"/>
    </location>
</feature>
<organism evidence="4 5">
    <name type="scientific">Candidatus Methylobacter oryzae</name>
    <dbReference type="NCBI Taxonomy" id="2497749"/>
    <lineage>
        <taxon>Bacteria</taxon>
        <taxon>Pseudomonadati</taxon>
        <taxon>Pseudomonadota</taxon>
        <taxon>Gammaproteobacteria</taxon>
        <taxon>Methylococcales</taxon>
        <taxon>Methylococcaceae</taxon>
        <taxon>Methylobacter</taxon>
    </lineage>
</organism>
<dbReference type="Pfam" id="PF23981">
    <property type="entry name" value="DUF7305"/>
    <property type="match status" value="1"/>
</dbReference>
<evidence type="ECO:0000313" key="5">
    <source>
        <dbReference type="Proteomes" id="UP000733744"/>
    </source>
</evidence>
<reference evidence="4 5" key="1">
    <citation type="journal article" date="2019" name="Antonie Van Leeuwenhoek">
        <title>Description of 'Ca. Methylobacter oryzae' KRF1, a novel species from the environmentally important Methylobacter clade 2.</title>
        <authorList>
            <person name="Khatri K."/>
            <person name="Mohite J.A."/>
            <person name="Pandit P.S."/>
            <person name="Bahulikar R."/>
            <person name="Rahalkar M.C."/>
        </authorList>
    </citation>
    <scope>NUCLEOTIDE SEQUENCE [LARGE SCALE GENOMIC DNA]</scope>
    <source>
        <strain evidence="4 5">KRF1</strain>
    </source>
</reference>
<comment type="caution">
    <text evidence="4">The sequence shown here is derived from an EMBL/GenBank/DDBJ whole genome shotgun (WGS) entry which is preliminary data.</text>
</comment>
<dbReference type="Pfam" id="PF20419">
    <property type="entry name" value="DUF6701"/>
    <property type="match status" value="1"/>
</dbReference>
<protein>
    <recommendedName>
        <fullName evidence="6">MSHA biogenesis protein MshQ</fullName>
    </recommendedName>
</protein>
<dbReference type="InterPro" id="IPR046524">
    <property type="entry name" value="DUF6701"/>
</dbReference>
<feature type="chain" id="PRO_5045699878" description="MSHA biogenesis protein MshQ" evidence="1">
    <location>
        <begin position="19"/>
        <end position="1046"/>
    </location>
</feature>
<keyword evidence="1" id="KW-0732">Signal</keyword>
<sequence length="1046" mass="106278">MKLIVRAIFLTTVLFGWATGARGTCVSVPTTINSGGAAVAAPVVANIDSLSVGNNSYVTSSSGTLTTSGNGASMTTTLGVSPLGQSTLPGFSPAVFPAVGGADNTLSDGTLAAGSYGKVTVNGSSTFSGGSYYISELLSAGNGDTLIMSAGDYFVDKWNVGNNFVLNVSSGPVRIFINTSFQAGNQSFFNSPGTTANLQVYAYSNAQLTFGNANNGDSDVDFNGLIYAPGSNTKIEFGNNNIIQGAVLSGGAVQLGNNTGIIFDAATQSAIASISLPGSGSCNVFDHLQIEHDGEGATCAAENLTIKACADIACSSLATVGGITATLQPFGIAISIGGTGLLNQSVTSLGVGTNTLNATSISPAPANAIPVSCLNTVTHSASCDMLISACPGGANFDCVETAIAPYGGGSARLYTKLAGTPFSFDVVALNASGAVESNYVVAGGTPKNVTVELVDGSGATACASRAAISPAVAQMLTVGSADSGRKPAVAMTVSQAYPDVRCRVTDANQTPSIVGCSSDNFAVRPGAAILMTTASAAAPSAISAPVIKAGTAFTIGATTTTGAADAYTGTLALDSGKLSAQLPTNSLSLQSGGAVGSLTVSPAVQANASPSQSNNAVWDEAGYLYAGAGAFRDDGFTLVDRGAGDCVLSTVNDAYLADTFDANNKIGCSIANKTAVSFGRFIPDHFGISGSVVTRSDLQTTELQTTPFTYMDEPMKFVLAVTAYNHGNGITQNYAASFAKLDVVNLGSTNLSNWICTSGNQCMGLSAISGATSLTSRLALDTTSANSTAPSNTTTAGGGIPGWSGGRSYFTLYAAVGRNISPDGPYDAPGLKFGAKPLDSDGVTLPPKSSTDTAHCVDLNVATGVENAGCVFAAAVPESDLRRKIFETSVRYGRLSLSNAFGSELLDLPMPLIAEYWNNNSWIKNVDDQSTTGISLVATDPIADDGLVPAELFVWDTGIGNGNSGLGYSVAGTSANKFREPPLAGDFNLNFRAPGSGNSGTLDITATVPNYLRFNWKGVGDVNPAARATFGIYKGSSKFIYIRELY</sequence>
<proteinExistence type="predicted"/>
<feature type="domain" description="DUF6701" evidence="2">
    <location>
        <begin position="505"/>
        <end position="1044"/>
    </location>
</feature>
<evidence type="ECO:0008006" key="6">
    <source>
        <dbReference type="Google" id="ProtNLM"/>
    </source>
</evidence>
<gene>
    <name evidence="4" type="ORF">EKO24_012065</name>
</gene>
<evidence type="ECO:0000313" key="4">
    <source>
        <dbReference type="EMBL" id="TRW94330.1"/>
    </source>
</evidence>
<name>A0ABY3CA20_9GAMM</name>
<keyword evidence="5" id="KW-1185">Reference proteome</keyword>
<dbReference type="InterPro" id="IPR055729">
    <property type="entry name" value="DUF7305"/>
</dbReference>
<evidence type="ECO:0000256" key="1">
    <source>
        <dbReference type="SAM" id="SignalP"/>
    </source>
</evidence>
<feature type="signal peptide" evidence="1">
    <location>
        <begin position="1"/>
        <end position="18"/>
    </location>
</feature>
<evidence type="ECO:0000259" key="3">
    <source>
        <dbReference type="Pfam" id="PF23981"/>
    </source>
</evidence>
<dbReference type="Proteomes" id="UP000733744">
    <property type="component" value="Unassembled WGS sequence"/>
</dbReference>